<proteinExistence type="predicted"/>
<organism evidence="2 3">
    <name type="scientific">Ceratocystis pirilliformis</name>
    <dbReference type="NCBI Taxonomy" id="259994"/>
    <lineage>
        <taxon>Eukaryota</taxon>
        <taxon>Fungi</taxon>
        <taxon>Dikarya</taxon>
        <taxon>Ascomycota</taxon>
        <taxon>Pezizomycotina</taxon>
        <taxon>Sordariomycetes</taxon>
        <taxon>Hypocreomycetidae</taxon>
        <taxon>Microascales</taxon>
        <taxon>Ceratocystidaceae</taxon>
        <taxon>Ceratocystis</taxon>
    </lineage>
</organism>
<reference evidence="2 3" key="1">
    <citation type="journal article" date="2024" name="IMA Fungus">
        <title>IMA Genome - F19 : A genome assembly and annotation guide to empower mycologists, including annotated draft genome sequences of Ceratocystis pirilliformis, Diaporthe australafricana, Fusarium ophioides, Paecilomyces lecythidis, and Sporothrix stenoceras.</title>
        <authorList>
            <person name="Aylward J."/>
            <person name="Wilson A.M."/>
            <person name="Visagie C.M."/>
            <person name="Spraker J."/>
            <person name="Barnes I."/>
            <person name="Buitendag C."/>
            <person name="Ceriani C."/>
            <person name="Del Mar Angel L."/>
            <person name="du Plessis D."/>
            <person name="Fuchs T."/>
            <person name="Gasser K."/>
            <person name="Kramer D."/>
            <person name="Li W."/>
            <person name="Munsamy K."/>
            <person name="Piso A."/>
            <person name="Price J.L."/>
            <person name="Sonnekus B."/>
            <person name="Thomas C."/>
            <person name="van der Nest A."/>
            <person name="van Dijk A."/>
            <person name="van Heerden A."/>
            <person name="van Vuuren N."/>
            <person name="Yilmaz N."/>
            <person name="Duong T.A."/>
            <person name="van der Merwe N.A."/>
            <person name="Wingfield M.J."/>
            <person name="Wingfield B.D."/>
        </authorList>
    </citation>
    <scope>NUCLEOTIDE SEQUENCE [LARGE SCALE GENOMIC DNA]</scope>
    <source>
        <strain evidence="2 3">CMW 12675</strain>
    </source>
</reference>
<feature type="compositionally biased region" description="Polar residues" evidence="1">
    <location>
        <begin position="23"/>
        <end position="39"/>
    </location>
</feature>
<evidence type="ECO:0000313" key="3">
    <source>
        <dbReference type="Proteomes" id="UP001583280"/>
    </source>
</evidence>
<evidence type="ECO:0000313" key="2">
    <source>
        <dbReference type="EMBL" id="KAL1895297.1"/>
    </source>
</evidence>
<comment type="caution">
    <text evidence="2">The sequence shown here is derived from an EMBL/GenBank/DDBJ whole genome shotgun (WGS) entry which is preliminary data.</text>
</comment>
<keyword evidence="3" id="KW-1185">Reference proteome</keyword>
<protein>
    <submittedName>
        <fullName evidence="2">Uncharacterized protein</fullName>
    </submittedName>
</protein>
<evidence type="ECO:0000256" key="1">
    <source>
        <dbReference type="SAM" id="MobiDB-lite"/>
    </source>
</evidence>
<feature type="compositionally biased region" description="Basic residues" evidence="1">
    <location>
        <begin position="72"/>
        <end position="81"/>
    </location>
</feature>
<feature type="region of interest" description="Disordered" evidence="1">
    <location>
        <begin position="72"/>
        <end position="117"/>
    </location>
</feature>
<name>A0ABR3Z501_9PEZI</name>
<dbReference type="Proteomes" id="UP001583280">
    <property type="component" value="Unassembled WGS sequence"/>
</dbReference>
<accession>A0ABR3Z501</accession>
<dbReference type="EMBL" id="JAWDJO010000076">
    <property type="protein sequence ID" value="KAL1895297.1"/>
    <property type="molecule type" value="Genomic_DNA"/>
</dbReference>
<gene>
    <name evidence="2" type="ORF">Cpir12675_003314</name>
</gene>
<feature type="compositionally biased region" description="Low complexity" evidence="1">
    <location>
        <begin position="1"/>
        <end position="10"/>
    </location>
</feature>
<feature type="region of interest" description="Disordered" evidence="1">
    <location>
        <begin position="1"/>
        <end position="44"/>
    </location>
</feature>
<sequence length="117" mass="12339">MPVVEQQIQPQPIPMVPTAQGEAETQQPSAQDPMSTSPSRLRGGGEGGGICCGICAGLACFECYRSHDGAKRARTMGSKRPKATELARVPHALTNNSGHRARGLGTSWQRLGNGRGN</sequence>